<dbReference type="EMBL" id="CAMXCT030006778">
    <property type="protein sequence ID" value="CAL4807209.1"/>
    <property type="molecule type" value="Genomic_DNA"/>
</dbReference>
<dbReference type="PROSITE" id="PS50005">
    <property type="entry name" value="TPR"/>
    <property type="match status" value="1"/>
</dbReference>
<dbReference type="OrthoDB" id="418134at2759"/>
<feature type="repeat" description="TPR" evidence="2">
    <location>
        <begin position="531"/>
        <end position="564"/>
    </location>
</feature>
<evidence type="ECO:0000256" key="2">
    <source>
        <dbReference type="PROSITE-ProRule" id="PRU00339"/>
    </source>
</evidence>
<dbReference type="InterPro" id="IPR006597">
    <property type="entry name" value="Sel1-like"/>
</dbReference>
<dbReference type="Pfam" id="PF13374">
    <property type="entry name" value="TPR_10"/>
    <property type="match status" value="1"/>
</dbReference>
<accession>A0A9P1M4H4</accession>
<evidence type="ECO:0000313" key="4">
    <source>
        <dbReference type="EMBL" id="CAI4019897.1"/>
    </source>
</evidence>
<dbReference type="AlphaFoldDB" id="A0A9P1M4H4"/>
<organism evidence="4">
    <name type="scientific">Cladocopium goreaui</name>
    <dbReference type="NCBI Taxonomy" id="2562237"/>
    <lineage>
        <taxon>Eukaryota</taxon>
        <taxon>Sar</taxon>
        <taxon>Alveolata</taxon>
        <taxon>Dinophyceae</taxon>
        <taxon>Suessiales</taxon>
        <taxon>Symbiodiniaceae</taxon>
        <taxon>Cladocopium</taxon>
    </lineage>
</organism>
<gene>
    <name evidence="4" type="ORF">C1SCF055_LOCUS44355</name>
</gene>
<dbReference type="SMART" id="SM00671">
    <property type="entry name" value="SEL1"/>
    <property type="match status" value="7"/>
</dbReference>
<name>A0A9P1M4H4_9DINO</name>
<reference evidence="4" key="1">
    <citation type="submission" date="2022-10" db="EMBL/GenBank/DDBJ databases">
        <authorList>
            <person name="Chen Y."/>
            <person name="Dougan E. K."/>
            <person name="Chan C."/>
            <person name="Rhodes N."/>
            <person name="Thang M."/>
        </authorList>
    </citation>
    <scope>NUCLEOTIDE SEQUENCE</scope>
</reference>
<evidence type="ECO:0000259" key="3">
    <source>
        <dbReference type="PROSITE" id="PS51471"/>
    </source>
</evidence>
<evidence type="ECO:0000256" key="1">
    <source>
        <dbReference type="ARBA" id="ARBA00038101"/>
    </source>
</evidence>
<sequence length="853" mass="95205">MLRPRFEFKEKSEIKVGDWSGLEQRGQVRKAATTRKDGNGVCRFSCLQELVPADTAAKILEYLKKNPKLFSSEPDSVDKTPTFEFYPFRDGVWKDQELRELLEEMLEARILTYVRQRYNCRFCAASDVLVRRYIPGERRSHAVHFDGHAYVTAVLGISDPENYQGGLYIQPDPGVASRTYFRIEPGDLLVHSFDLQHGVHVWKGIRYSLVFWIKDSLQAVREGTTPWYHGLAEQDDPDALYNLAQNYEYGLFGHRKDISKAIELYERSAQTGHHFAQNNLALVYRSLCQNTTASESQQLLQKSVEWLQAAAKAGFGMAQKNLALAGHSRRRAGFLLAAFGVAAAFAVPLTLRPLRRTALLGLAVVAGRPVAAEGPSAEDAALLRRAFQALAKDPSRPGARDELEDAEEALTKVIEDFDAGAGRQDRGRIRMARAQARIAINDSTGGKLPEKAEAAVDDYTEVVRLMEEDPSGSEGTFDYPNVFVRRALAEEEIAYGRRDQKQWEAAVKDYTKAIDIWRSRPVSETGLGVNPLVLNFRGNALSQLGRFREALQDYREATEIFRKDNEYSQAAVSRCNEALALFGADEASEAMAILEDVSKRDPNIADARVALAVSYWVSRDYSRAEDEWRVACENTDLGCRSWIASFAERPLEQSRWEQMAITGASGARLAEWHGVAEAYTNGQGLRRDDAQAVVWMRRAAEQLEVEAAYLMGELHRQGRGVQLSEAVKWYLRSAEAGFPKAQYTLGMLYLEGTGLPQDSHKAEMWLNFAARQGHPEAKNNIATMHAQRGEVEEALKIWEDLAESGEPNAQCNMGMAYLRGAGRPHDASLAAEWLGKAAAQGHQMALQALAAVA</sequence>
<dbReference type="PANTHER" id="PTHR11102">
    <property type="entry name" value="SEL-1-LIKE PROTEIN"/>
    <property type="match status" value="1"/>
</dbReference>
<dbReference type="Proteomes" id="UP001152797">
    <property type="component" value="Unassembled WGS sequence"/>
</dbReference>
<dbReference type="InterPro" id="IPR019734">
    <property type="entry name" value="TPR_rpt"/>
</dbReference>
<dbReference type="EMBL" id="CAMXCT010006778">
    <property type="protein sequence ID" value="CAI4019897.1"/>
    <property type="molecule type" value="Genomic_DNA"/>
</dbReference>
<comment type="similarity">
    <text evidence="1">Belongs to the sel-1 family.</text>
</comment>
<dbReference type="SMART" id="SM00028">
    <property type="entry name" value="TPR"/>
    <property type="match status" value="5"/>
</dbReference>
<dbReference type="PANTHER" id="PTHR11102:SF160">
    <property type="entry name" value="ERAD-ASSOCIATED E3 UBIQUITIN-PROTEIN LIGASE COMPONENT HRD3"/>
    <property type="match status" value="1"/>
</dbReference>
<dbReference type="EMBL" id="CAMXCT020006778">
    <property type="protein sequence ID" value="CAL1173272.1"/>
    <property type="molecule type" value="Genomic_DNA"/>
</dbReference>
<evidence type="ECO:0000313" key="6">
    <source>
        <dbReference type="Proteomes" id="UP001152797"/>
    </source>
</evidence>
<dbReference type="SUPFAM" id="SSF48452">
    <property type="entry name" value="TPR-like"/>
    <property type="match status" value="1"/>
</dbReference>
<comment type="caution">
    <text evidence="4">The sequence shown here is derived from an EMBL/GenBank/DDBJ whole genome shotgun (WGS) entry which is preliminary data.</text>
</comment>
<feature type="domain" description="Fe2OG dioxygenase" evidence="3">
    <location>
        <begin position="124"/>
        <end position="215"/>
    </location>
</feature>
<keyword evidence="6" id="KW-1185">Reference proteome</keyword>
<evidence type="ECO:0000313" key="5">
    <source>
        <dbReference type="EMBL" id="CAL1173272.1"/>
    </source>
</evidence>
<dbReference type="InterPro" id="IPR011990">
    <property type="entry name" value="TPR-like_helical_dom_sf"/>
</dbReference>
<dbReference type="Gene3D" id="2.60.120.620">
    <property type="entry name" value="q2cbj1_9rhob like domain"/>
    <property type="match status" value="1"/>
</dbReference>
<dbReference type="SUPFAM" id="SSF81901">
    <property type="entry name" value="HCP-like"/>
    <property type="match status" value="2"/>
</dbReference>
<dbReference type="Pfam" id="PF08238">
    <property type="entry name" value="Sel1"/>
    <property type="match status" value="6"/>
</dbReference>
<dbReference type="PROSITE" id="PS51471">
    <property type="entry name" value="FE2OG_OXY"/>
    <property type="match status" value="1"/>
</dbReference>
<keyword evidence="2" id="KW-0802">TPR repeat</keyword>
<dbReference type="InterPro" id="IPR005123">
    <property type="entry name" value="Oxoglu/Fe-dep_dioxygenase_dom"/>
</dbReference>
<dbReference type="Gene3D" id="1.25.40.10">
    <property type="entry name" value="Tetratricopeptide repeat domain"/>
    <property type="match status" value="3"/>
</dbReference>
<proteinExistence type="inferred from homology"/>
<reference evidence="5" key="2">
    <citation type="submission" date="2024-04" db="EMBL/GenBank/DDBJ databases">
        <authorList>
            <person name="Chen Y."/>
            <person name="Shah S."/>
            <person name="Dougan E. K."/>
            <person name="Thang M."/>
            <person name="Chan C."/>
        </authorList>
    </citation>
    <scope>NUCLEOTIDE SEQUENCE [LARGE SCALE GENOMIC DNA]</scope>
</reference>
<protein>
    <recommendedName>
        <fullName evidence="3">Fe2OG dioxygenase domain-containing protein</fullName>
    </recommendedName>
</protein>
<dbReference type="InterPro" id="IPR050767">
    <property type="entry name" value="Sel1_AlgK"/>
</dbReference>